<keyword evidence="3" id="KW-1185">Reference proteome</keyword>
<organism evidence="2 3">
    <name type="scientific">Solirubrobacter phytolaccae</name>
    <dbReference type="NCBI Taxonomy" id="1404360"/>
    <lineage>
        <taxon>Bacteria</taxon>
        <taxon>Bacillati</taxon>
        <taxon>Actinomycetota</taxon>
        <taxon>Thermoleophilia</taxon>
        <taxon>Solirubrobacterales</taxon>
        <taxon>Solirubrobacteraceae</taxon>
        <taxon>Solirubrobacter</taxon>
    </lineage>
</organism>
<dbReference type="CDD" id="cd00093">
    <property type="entry name" value="HTH_XRE"/>
    <property type="match status" value="1"/>
</dbReference>
<protein>
    <submittedName>
        <fullName evidence="2">Helix-turn-helix transcriptional regulator</fullName>
    </submittedName>
</protein>
<evidence type="ECO:0000259" key="1">
    <source>
        <dbReference type="PROSITE" id="PS50943"/>
    </source>
</evidence>
<dbReference type="PANTHER" id="PTHR35010:SF2">
    <property type="entry name" value="BLL4672 PROTEIN"/>
    <property type="match status" value="1"/>
</dbReference>
<dbReference type="GO" id="GO:0003677">
    <property type="term" value="F:DNA binding"/>
    <property type="evidence" value="ECO:0007669"/>
    <property type="project" value="InterPro"/>
</dbReference>
<dbReference type="AlphaFoldDB" id="A0A9X3SB18"/>
<dbReference type="Gene3D" id="3.30.450.180">
    <property type="match status" value="1"/>
</dbReference>
<reference evidence="2" key="1">
    <citation type="submission" date="2022-10" db="EMBL/GenBank/DDBJ databases">
        <title>The WGS of Solirubrobacter phytolaccae KCTC 29190.</title>
        <authorList>
            <person name="Jiang Z."/>
        </authorList>
    </citation>
    <scope>NUCLEOTIDE SEQUENCE</scope>
    <source>
        <strain evidence="2">KCTC 29190</strain>
    </source>
</reference>
<dbReference type="Gene3D" id="1.10.260.40">
    <property type="entry name" value="lambda repressor-like DNA-binding domains"/>
    <property type="match status" value="1"/>
</dbReference>
<evidence type="ECO:0000313" key="2">
    <source>
        <dbReference type="EMBL" id="MDA0185089.1"/>
    </source>
</evidence>
<dbReference type="EMBL" id="JAPDDP010000097">
    <property type="protein sequence ID" value="MDA0185089.1"/>
    <property type="molecule type" value="Genomic_DNA"/>
</dbReference>
<dbReference type="PROSITE" id="PS50943">
    <property type="entry name" value="HTH_CROC1"/>
    <property type="match status" value="1"/>
</dbReference>
<proteinExistence type="predicted"/>
<dbReference type="PANTHER" id="PTHR35010">
    <property type="entry name" value="BLL4672 PROTEIN-RELATED"/>
    <property type="match status" value="1"/>
</dbReference>
<evidence type="ECO:0000313" key="3">
    <source>
        <dbReference type="Proteomes" id="UP001147653"/>
    </source>
</evidence>
<dbReference type="InterPro" id="IPR010982">
    <property type="entry name" value="Lambda_DNA-bd_dom_sf"/>
</dbReference>
<dbReference type="InterPro" id="IPR041413">
    <property type="entry name" value="MLTR_LBD"/>
</dbReference>
<dbReference type="Pfam" id="PF17765">
    <property type="entry name" value="MLTR_LBD"/>
    <property type="match status" value="1"/>
</dbReference>
<accession>A0A9X3SB18</accession>
<dbReference type="SMART" id="SM00530">
    <property type="entry name" value="HTH_XRE"/>
    <property type="match status" value="1"/>
</dbReference>
<sequence>MDRTNDIAEFLASRRANVTPEQAGLPVTGKRRVAGLRREEVATLAGVSIDYYKRLERGNLSGVSDSVLEALARALRLDDAERAHLFDLARTANPATPKRRRPMPQAMRPTVQRILDAMTSPAIVRNSRVDYLAANTLGRALYAPVFDSREQPANSARFTFLDPAATEFFVNWERTARDLVGHLRSEAGRNPYDRGLTDLVGELSMRSEDFRTWWAAHDVRFHQTGVKQLRHPVVGELELSYDVMDLPADGGLTMSVYTAEPGSRSEEALNLLASWVATPVAPER</sequence>
<dbReference type="InterPro" id="IPR001387">
    <property type="entry name" value="Cro/C1-type_HTH"/>
</dbReference>
<dbReference type="Pfam" id="PF13560">
    <property type="entry name" value="HTH_31"/>
    <property type="match status" value="1"/>
</dbReference>
<comment type="caution">
    <text evidence="2">The sequence shown here is derived from an EMBL/GenBank/DDBJ whole genome shotgun (WGS) entry which is preliminary data.</text>
</comment>
<dbReference type="Proteomes" id="UP001147653">
    <property type="component" value="Unassembled WGS sequence"/>
</dbReference>
<dbReference type="SUPFAM" id="SSF47413">
    <property type="entry name" value="lambda repressor-like DNA-binding domains"/>
    <property type="match status" value="1"/>
</dbReference>
<gene>
    <name evidence="2" type="ORF">OJ997_32595</name>
</gene>
<feature type="domain" description="HTH cro/C1-type" evidence="1">
    <location>
        <begin position="31"/>
        <end position="82"/>
    </location>
</feature>
<dbReference type="RefSeq" id="WP_270029569.1">
    <property type="nucleotide sequence ID" value="NZ_JAPDDP010000097.1"/>
</dbReference>
<name>A0A9X3SB18_9ACTN</name>